<keyword evidence="3 6" id="KW-0812">Transmembrane</keyword>
<dbReference type="AlphaFoldDB" id="U7UH33"/>
<comment type="caution">
    <text evidence="7">The sequence shown here is derived from an EMBL/GenBank/DDBJ whole genome shotgun (WGS) entry which is preliminary data.</text>
</comment>
<dbReference type="GO" id="GO:0022857">
    <property type="term" value="F:transmembrane transporter activity"/>
    <property type="evidence" value="ECO:0007669"/>
    <property type="project" value="InterPro"/>
</dbReference>
<feature type="transmembrane region" description="Helical" evidence="6">
    <location>
        <begin position="82"/>
        <end position="107"/>
    </location>
</feature>
<feature type="transmembrane region" description="Helical" evidence="6">
    <location>
        <begin position="311"/>
        <end position="334"/>
    </location>
</feature>
<evidence type="ECO:0000313" key="8">
    <source>
        <dbReference type="Proteomes" id="UP000017090"/>
    </source>
</evidence>
<dbReference type="InterPro" id="IPR030676">
    <property type="entry name" value="CitT-rel"/>
</dbReference>
<evidence type="ECO:0000256" key="3">
    <source>
        <dbReference type="ARBA" id="ARBA00022692"/>
    </source>
</evidence>
<evidence type="ECO:0000256" key="2">
    <source>
        <dbReference type="ARBA" id="ARBA00007349"/>
    </source>
</evidence>
<feature type="transmembrane region" description="Helical" evidence="6">
    <location>
        <begin position="257"/>
        <end position="282"/>
    </location>
</feature>
<gene>
    <name evidence="7" type="ORF">HMPREF1250_1827</name>
</gene>
<keyword evidence="4 6" id="KW-1133">Transmembrane helix</keyword>
<dbReference type="PATRIC" id="fig|1111454.3.peg.1492"/>
<feature type="transmembrane region" description="Helical" evidence="6">
    <location>
        <begin position="223"/>
        <end position="245"/>
    </location>
</feature>
<feature type="transmembrane region" description="Helical" evidence="6">
    <location>
        <begin position="41"/>
        <end position="62"/>
    </location>
</feature>
<feature type="transmembrane region" description="Helical" evidence="6">
    <location>
        <begin position="194"/>
        <end position="217"/>
    </location>
</feature>
<dbReference type="InterPro" id="IPR001898">
    <property type="entry name" value="SLC13A/DASS"/>
</dbReference>
<evidence type="ECO:0000256" key="1">
    <source>
        <dbReference type="ARBA" id="ARBA00004141"/>
    </source>
</evidence>
<dbReference type="Pfam" id="PF00939">
    <property type="entry name" value="Na_sulph_symp"/>
    <property type="match status" value="1"/>
</dbReference>
<dbReference type="eggNOG" id="COG0471">
    <property type="taxonomic scope" value="Bacteria"/>
</dbReference>
<reference evidence="7 8" key="1">
    <citation type="submission" date="2013-09" db="EMBL/GenBank/DDBJ databases">
        <authorList>
            <person name="Durkin A.S."/>
            <person name="Haft D.R."/>
            <person name="McCorrison J."/>
            <person name="Torralba M."/>
            <person name="Gillis M."/>
            <person name="Haft D.H."/>
            <person name="Methe B."/>
            <person name="Sutton G."/>
            <person name="Nelson K.E."/>
        </authorList>
    </citation>
    <scope>NUCLEOTIDE SEQUENCE [LARGE SCALE GENOMIC DNA]</scope>
    <source>
        <strain evidence="7 8">BV3C16-1</strain>
    </source>
</reference>
<evidence type="ECO:0000256" key="6">
    <source>
        <dbReference type="SAM" id="Phobius"/>
    </source>
</evidence>
<accession>U7UH33</accession>
<protein>
    <submittedName>
        <fullName evidence="7">Sodium:sulfate symporter transmembrane region</fullName>
    </submittedName>
</protein>
<dbReference type="GO" id="GO:0016020">
    <property type="term" value="C:membrane"/>
    <property type="evidence" value="ECO:0007669"/>
    <property type="project" value="UniProtKB-SubCell"/>
</dbReference>
<name>U7UH33_9FIRM</name>
<feature type="transmembrane region" description="Helical" evidence="6">
    <location>
        <begin position="140"/>
        <end position="158"/>
    </location>
</feature>
<dbReference type="STRING" id="1111454.HMPREF1250_1827"/>
<proteinExistence type="inferred from homology"/>
<keyword evidence="8" id="KW-1185">Reference proteome</keyword>
<dbReference type="PANTHER" id="PTHR42826">
    <property type="entry name" value="DICARBOXYLATE TRANSPORTER 2.1, CHLOROPLASTIC"/>
    <property type="match status" value="1"/>
</dbReference>
<comment type="subcellular location">
    <subcellularLocation>
        <location evidence="1">Membrane</location>
        <topology evidence="1">Multi-pass membrane protein</topology>
    </subcellularLocation>
</comment>
<evidence type="ECO:0000256" key="4">
    <source>
        <dbReference type="ARBA" id="ARBA00022989"/>
    </source>
</evidence>
<keyword evidence="5 6" id="KW-0472">Membrane</keyword>
<sequence length="339" mass="37884">MPLFCRIRMPGERESYFRSRRLSPKRWIPDRRQAVGKKIGSYLFMASFQLNLIIGAVFLTAMSTNPLAVAMLQASFGIEISWLTWFVYASVPMLLVSVAVPWVIYGLNKPTMTAEEMKLAPRFAREQLKKMGPMAKREKVLLAIFLGMITLWTLGPALQIHAAVVALTGVVLMLYTKIIAYADLLEEKMAWDILLWLAPLLALTGFLAGHGVIHWLVTCIQAPFLGCAFIFVYAALVLLYFYIHYFLTSLFIHLQAFFLPFVTVLAALGGDLYVIGMVFALLTCVSPGTTHYGTGTAAIYYASGYVTQKEWWLTGAAVSVVEVFFIAGVGYLWMSLLRA</sequence>
<comment type="similarity">
    <text evidence="2">Belongs to the SLC13A/DASS transporter (TC 2.A.47) family. DIT1 subfamily.</text>
</comment>
<feature type="transmembrane region" description="Helical" evidence="6">
    <location>
        <begin position="164"/>
        <end position="182"/>
    </location>
</feature>
<evidence type="ECO:0000256" key="5">
    <source>
        <dbReference type="ARBA" id="ARBA00023136"/>
    </source>
</evidence>
<organism evidence="7 8">
    <name type="scientific">Megasphaera vaginalis</name>
    <name type="common">ex Srinivasan et al. 2021</name>
    <dbReference type="NCBI Taxonomy" id="1111454"/>
    <lineage>
        <taxon>Bacteria</taxon>
        <taxon>Bacillati</taxon>
        <taxon>Bacillota</taxon>
        <taxon>Negativicutes</taxon>
        <taxon>Veillonellales</taxon>
        <taxon>Veillonellaceae</taxon>
        <taxon>Megasphaera</taxon>
    </lineage>
</organism>
<evidence type="ECO:0000313" key="7">
    <source>
        <dbReference type="EMBL" id="ERT58640.1"/>
    </source>
</evidence>
<dbReference type="Proteomes" id="UP000017090">
    <property type="component" value="Unassembled WGS sequence"/>
</dbReference>
<dbReference type="EMBL" id="AWXA01000041">
    <property type="protein sequence ID" value="ERT58640.1"/>
    <property type="molecule type" value="Genomic_DNA"/>
</dbReference>